<reference evidence="3 4" key="1">
    <citation type="submission" date="2024-02" db="EMBL/GenBank/DDBJ databases">
        <title>De novo assembly and annotation of 12 fungi associated with fruit tree decline syndrome in Ontario, Canada.</title>
        <authorList>
            <person name="Sulman M."/>
            <person name="Ellouze W."/>
            <person name="Ilyukhin E."/>
        </authorList>
    </citation>
    <scope>NUCLEOTIDE SEQUENCE [LARGE SCALE GENOMIC DNA]</scope>
    <source>
        <strain evidence="3 4">M11/M66-122</strain>
    </source>
</reference>
<evidence type="ECO:0000256" key="1">
    <source>
        <dbReference type="SAM" id="MobiDB-lite"/>
    </source>
</evidence>
<feature type="compositionally biased region" description="Gly residues" evidence="1">
    <location>
        <begin position="714"/>
        <end position="731"/>
    </location>
</feature>
<dbReference type="InterPro" id="IPR027417">
    <property type="entry name" value="P-loop_NTPase"/>
</dbReference>
<dbReference type="Pfam" id="PF23232">
    <property type="entry name" value="AAA_lid_13"/>
    <property type="match status" value="1"/>
</dbReference>
<accession>A0AAN9YMZ7</accession>
<name>A0AAN9YMZ7_9PEZI</name>
<comment type="caution">
    <text evidence="3">The sequence shown here is derived from an EMBL/GenBank/DDBJ whole genome shotgun (WGS) entry which is preliminary data.</text>
</comment>
<evidence type="ECO:0000313" key="3">
    <source>
        <dbReference type="EMBL" id="KAK7748295.1"/>
    </source>
</evidence>
<dbReference type="PANTHER" id="PTHR46411:SF2">
    <property type="entry name" value="AAA+ ATPASE DOMAIN-CONTAINING PROTEIN"/>
    <property type="match status" value="1"/>
</dbReference>
<dbReference type="GO" id="GO:0016887">
    <property type="term" value="F:ATP hydrolysis activity"/>
    <property type="evidence" value="ECO:0007669"/>
    <property type="project" value="InterPro"/>
</dbReference>
<feature type="domain" description="AAA+ ATPase" evidence="2">
    <location>
        <begin position="417"/>
        <end position="544"/>
    </location>
</feature>
<dbReference type="PANTHER" id="PTHR46411">
    <property type="entry name" value="FAMILY ATPASE, PUTATIVE-RELATED"/>
    <property type="match status" value="1"/>
</dbReference>
<dbReference type="InterPro" id="IPR056599">
    <property type="entry name" value="AAA_lid_fung"/>
</dbReference>
<dbReference type="InterPro" id="IPR003593">
    <property type="entry name" value="AAA+_ATPase"/>
</dbReference>
<dbReference type="SUPFAM" id="SSF52540">
    <property type="entry name" value="P-loop containing nucleoside triphosphate hydrolases"/>
    <property type="match status" value="1"/>
</dbReference>
<dbReference type="InterPro" id="IPR003959">
    <property type="entry name" value="ATPase_AAA_core"/>
</dbReference>
<dbReference type="EMBL" id="JAKJXP020000084">
    <property type="protein sequence ID" value="KAK7748295.1"/>
    <property type="molecule type" value="Genomic_DNA"/>
</dbReference>
<gene>
    <name evidence="3" type="ORF">SLS62_008756</name>
</gene>
<evidence type="ECO:0000259" key="2">
    <source>
        <dbReference type="SMART" id="SM00382"/>
    </source>
</evidence>
<dbReference type="Gene3D" id="3.40.50.300">
    <property type="entry name" value="P-loop containing nucleotide triphosphate hydrolases"/>
    <property type="match status" value="1"/>
</dbReference>
<evidence type="ECO:0000313" key="4">
    <source>
        <dbReference type="Proteomes" id="UP001320420"/>
    </source>
</evidence>
<dbReference type="SMART" id="SM00382">
    <property type="entry name" value="AAA"/>
    <property type="match status" value="1"/>
</dbReference>
<proteinExistence type="predicted"/>
<feature type="compositionally biased region" description="Acidic residues" evidence="1">
    <location>
        <begin position="764"/>
        <end position="783"/>
    </location>
</feature>
<dbReference type="GO" id="GO:0005524">
    <property type="term" value="F:ATP binding"/>
    <property type="evidence" value="ECO:0007669"/>
    <property type="project" value="InterPro"/>
</dbReference>
<feature type="region of interest" description="Disordered" evidence="1">
    <location>
        <begin position="668"/>
        <end position="697"/>
    </location>
</feature>
<dbReference type="CDD" id="cd19481">
    <property type="entry name" value="RecA-like_protease"/>
    <property type="match status" value="1"/>
</dbReference>
<sequence>MLLIHLKQQLERISYEQTIRKDEKVKLAGGPSTRQDDEFPASEDVSAIGGYSTDQIDERKAHTATRVRQLELLKVFIETELGYYLELQSTAKAGLLTTIGFEDLWFLFQPGEVLYEKAHGYEQLLETYAVTGGQLRRRNRTEEENDRLRSDKLFREQWRPQRRRPTYGGDWNAESEDEDANEDSIVEASGIGTWNLPIYPLRFHTQKWDIAAKLEARGKNFINAYGHRMYSGLTLPLSRHGYQEELRGDIFVDLKTYYRTYSRRRPKLGMLQKSTPDAREVSESIPGVATWRMLYDHEVDEKITDEYMASDHTFVEPVNSELVQNSVEHLQLLPYRIPAFVFRTRVYVHVDISKIADIDKSDENRDRGFDDLIIPESHRELLIALVENHATGGTVEVDMEELNKTSTQIDIVRGKGRGLIILLHGPPGSGKTSTAETIAAYTRRPLYSITCGDLGSRVSEVEMTLREHTERAYRWGCVLLLDEADVFLTRRDWRDMERNGLVSVFLRELEYYSGILFLTTNRVGVLDEAFKSRIHISLRYPRIQQRETRQMWENILNRIERDNETSEIKIKFDREALLDFADKHYRKNEEAETSWNGRQIRNAFQTAIALGRHERDRRLRAAGMTAEDAARSGQRKWMVVKLTKANFRSIVRTASEFEDYLASVRGPDSSLAKENQLRDDTLSHGSGSGSGSHAAAEKAYYDPGRVVIPAARRSGGGGGSGSGGTRRGNSGGYLTPSFRGDPVAGKATTSRADSSVSHKRRSVDEDESDDEDEDLSDENLSDD</sequence>
<organism evidence="3 4">
    <name type="scientific">Diatrype stigma</name>
    <dbReference type="NCBI Taxonomy" id="117547"/>
    <lineage>
        <taxon>Eukaryota</taxon>
        <taxon>Fungi</taxon>
        <taxon>Dikarya</taxon>
        <taxon>Ascomycota</taxon>
        <taxon>Pezizomycotina</taxon>
        <taxon>Sordariomycetes</taxon>
        <taxon>Xylariomycetidae</taxon>
        <taxon>Xylariales</taxon>
        <taxon>Diatrypaceae</taxon>
        <taxon>Diatrype</taxon>
    </lineage>
</organism>
<feature type="region of interest" description="Disordered" evidence="1">
    <location>
        <begin position="710"/>
        <end position="783"/>
    </location>
</feature>
<dbReference type="AlphaFoldDB" id="A0AAN9YMZ7"/>
<protein>
    <recommendedName>
        <fullName evidence="2">AAA+ ATPase domain-containing protein</fullName>
    </recommendedName>
</protein>
<dbReference type="Pfam" id="PF00004">
    <property type="entry name" value="AAA"/>
    <property type="match status" value="1"/>
</dbReference>
<keyword evidence="4" id="KW-1185">Reference proteome</keyword>
<dbReference type="Proteomes" id="UP001320420">
    <property type="component" value="Unassembled WGS sequence"/>
</dbReference>